<reference evidence="3" key="1">
    <citation type="journal article" date="2019" name="Int. J. Syst. Evol. Microbiol.">
        <title>The Global Catalogue of Microorganisms (GCM) 10K type strain sequencing project: providing services to taxonomists for standard genome sequencing and annotation.</title>
        <authorList>
            <consortium name="The Broad Institute Genomics Platform"/>
            <consortium name="The Broad Institute Genome Sequencing Center for Infectious Disease"/>
            <person name="Wu L."/>
            <person name="Ma J."/>
        </authorList>
    </citation>
    <scope>NUCLEOTIDE SEQUENCE [LARGE SCALE GENOMIC DNA]</scope>
    <source>
        <strain evidence="3">CGMCC 4.7277</strain>
    </source>
</reference>
<gene>
    <name evidence="2" type="ORF">ACFPP7_19655</name>
</gene>
<proteinExistence type="predicted"/>
<name>A0ABW0QE97_9BURK</name>
<protein>
    <submittedName>
        <fullName evidence="2">Uncharacterized protein</fullName>
    </submittedName>
</protein>
<evidence type="ECO:0000313" key="3">
    <source>
        <dbReference type="Proteomes" id="UP001596084"/>
    </source>
</evidence>
<accession>A0ABW0QE97</accession>
<keyword evidence="1" id="KW-0732">Signal</keyword>
<keyword evidence="3" id="KW-1185">Reference proteome</keyword>
<feature type="signal peptide" evidence="1">
    <location>
        <begin position="1"/>
        <end position="30"/>
    </location>
</feature>
<dbReference type="RefSeq" id="WP_068835015.1">
    <property type="nucleotide sequence ID" value="NZ_JBHSMX010000062.1"/>
</dbReference>
<evidence type="ECO:0000313" key="2">
    <source>
        <dbReference type="EMBL" id="MFC5523110.1"/>
    </source>
</evidence>
<dbReference type="Proteomes" id="UP001596084">
    <property type="component" value="Unassembled WGS sequence"/>
</dbReference>
<sequence>MKPLLHVRVDLDRWLAAGLCGLLLAGASQAQNIPQQPYQESVWLAVSDRALDQLRGGFDLGAGLVVSFGIDRAVFINGQLMASTVLQIGDVAKLTSAQAAVLGQQIMSQVRVVQNGPGNTVDPGAVTVPLAMVIQNTLDSQTIRNQTVIQATTNGLGILRGLNLEATINESIARAIGGR</sequence>
<comment type="caution">
    <text evidence="2">The sequence shown here is derived from an EMBL/GenBank/DDBJ whole genome shotgun (WGS) entry which is preliminary data.</text>
</comment>
<organism evidence="2 3">
    <name type="scientific">Polaromonas jejuensis</name>
    <dbReference type="NCBI Taxonomy" id="457502"/>
    <lineage>
        <taxon>Bacteria</taxon>
        <taxon>Pseudomonadati</taxon>
        <taxon>Pseudomonadota</taxon>
        <taxon>Betaproteobacteria</taxon>
        <taxon>Burkholderiales</taxon>
        <taxon>Comamonadaceae</taxon>
        <taxon>Polaromonas</taxon>
    </lineage>
</organism>
<evidence type="ECO:0000256" key="1">
    <source>
        <dbReference type="SAM" id="SignalP"/>
    </source>
</evidence>
<feature type="chain" id="PRO_5045731856" evidence="1">
    <location>
        <begin position="31"/>
        <end position="179"/>
    </location>
</feature>
<dbReference type="EMBL" id="JBHSMX010000062">
    <property type="protein sequence ID" value="MFC5523110.1"/>
    <property type="molecule type" value="Genomic_DNA"/>
</dbReference>